<sequence>MKVIKLRHTCYAMPAQWEGRCDDGKWVYVRYRFGRLSVRVGVGKEALCVPGEYVFEKECGGDWDGDMTFEKLRQHTPNIQWPEKVEPLKETWLDE</sequence>
<name>A0A0F8VRK7_9ZZZZ</name>
<proteinExistence type="predicted"/>
<gene>
    <name evidence="1" type="ORF">LCGC14_3159780</name>
</gene>
<comment type="caution">
    <text evidence="1">The sequence shown here is derived from an EMBL/GenBank/DDBJ whole genome shotgun (WGS) entry which is preliminary data.</text>
</comment>
<accession>A0A0F8VRK7</accession>
<organism evidence="1">
    <name type="scientific">marine sediment metagenome</name>
    <dbReference type="NCBI Taxonomy" id="412755"/>
    <lineage>
        <taxon>unclassified sequences</taxon>
        <taxon>metagenomes</taxon>
        <taxon>ecological metagenomes</taxon>
    </lineage>
</organism>
<protein>
    <submittedName>
        <fullName evidence="1">Uncharacterized protein</fullName>
    </submittedName>
</protein>
<dbReference type="EMBL" id="LAZR01069807">
    <property type="protein sequence ID" value="KKK46983.1"/>
    <property type="molecule type" value="Genomic_DNA"/>
</dbReference>
<evidence type="ECO:0000313" key="1">
    <source>
        <dbReference type="EMBL" id="KKK46983.1"/>
    </source>
</evidence>
<dbReference type="AlphaFoldDB" id="A0A0F8VRK7"/>
<reference evidence="1" key="1">
    <citation type="journal article" date="2015" name="Nature">
        <title>Complex archaea that bridge the gap between prokaryotes and eukaryotes.</title>
        <authorList>
            <person name="Spang A."/>
            <person name="Saw J.H."/>
            <person name="Jorgensen S.L."/>
            <person name="Zaremba-Niedzwiedzka K."/>
            <person name="Martijn J."/>
            <person name="Lind A.E."/>
            <person name="van Eijk R."/>
            <person name="Schleper C."/>
            <person name="Guy L."/>
            <person name="Ettema T.J."/>
        </authorList>
    </citation>
    <scope>NUCLEOTIDE SEQUENCE</scope>
</reference>